<feature type="region of interest" description="Disordered" evidence="1">
    <location>
        <begin position="328"/>
        <end position="457"/>
    </location>
</feature>
<reference evidence="2" key="1">
    <citation type="submission" date="2023-07" db="EMBL/GenBank/DDBJ databases">
        <authorList>
            <consortium name="AG Swart"/>
            <person name="Singh M."/>
            <person name="Singh A."/>
            <person name="Seah K."/>
            <person name="Emmerich C."/>
        </authorList>
    </citation>
    <scope>NUCLEOTIDE SEQUENCE</scope>
    <source>
        <strain evidence="2">DP1</strain>
    </source>
</reference>
<dbReference type="EMBL" id="CAMPGE010021385">
    <property type="protein sequence ID" value="CAI2379536.1"/>
    <property type="molecule type" value="Genomic_DNA"/>
</dbReference>
<feature type="compositionally biased region" description="Basic and acidic residues" evidence="1">
    <location>
        <begin position="364"/>
        <end position="387"/>
    </location>
</feature>
<evidence type="ECO:0000313" key="3">
    <source>
        <dbReference type="Proteomes" id="UP001295684"/>
    </source>
</evidence>
<protein>
    <submittedName>
        <fullName evidence="2">Uncharacterized protein</fullName>
    </submittedName>
</protein>
<keyword evidence="3" id="KW-1185">Reference proteome</keyword>
<sequence>MPLAEIESEGHWFKFETKIRKIIKDLIDPINHQLNKDKADREALFSAISKVEDKFTNLSEMQMAIHKNKENMSYLRQEMRELKDHNRMKDTTNSQEFTKLNFFCTENREKIKLIQAEIGHYNTVMNHSKEEIKKIHKFCVNFRDTVSAKCDNLENDILSVNSNVKYQISTLESKVEMNQQTESGNKKVLNDFGINLEIAKARLEEVNLSLEDLCSTKVDYSDYESLKIRIERDYRILQRYTIDLNEDIRRTSNYIDKQIPLELIHKFGEILDYLTPSNGAKLKLQQIIQQNLNILKVKFMNDKGRPDNDLQLSEVLDSNFLWAPLFNSEKDQESETEESESSSSSNSGLVEKTKENHAQQNIAEDSKQELKDKLKIEKDEPILDKQENINNKEIQKLSIEDTKKEPPSGLKIEKDSPTGSKNVDVQTLRSKIQAFPTGDPILPLPRNSDEKSKNRNQENLSEIKILSQNLIQEDQVKTENLQGIDCQSPTKLENPNPEEKVITPEKQPELDNSSLVEKIAPQNQKDLEEENETQAVDPAKNQRNELFQNDKIKKGFKKLKNASLAIGKLKNFKRRAGISKPQGNITTTQEGRITPEMLNSMVGKIPAEKIDIISLLRCLPPIPSQQEISLNLMQFWTKNSSKLTSKISSEYKTQLNSKIKKLSLSLNSRIETMEQNLLLKIQEFSRKLENSLETLQFEQEQINDNNLRIESEISLTSIKLKSEISCAMRNLTLQIDNCKRGTERNNEIYDKFNHAIKVFLQVLKIKSCLDEQDELDRNSLALWGAHQKQSAKARNKDLDEKSLSEEVLDPSQVKTSLKNDPYGAYNLVKLERECVSCTNQSPIILSAFKMACLAYIPSKVRYNQKEYERKELF</sequence>
<feature type="compositionally biased region" description="Basic and acidic residues" evidence="1">
    <location>
        <begin position="393"/>
        <end position="416"/>
    </location>
</feature>
<comment type="caution">
    <text evidence="2">The sequence shown here is derived from an EMBL/GenBank/DDBJ whole genome shotgun (WGS) entry which is preliminary data.</text>
</comment>
<feature type="compositionally biased region" description="Basic and acidic residues" evidence="1">
    <location>
        <begin position="497"/>
        <end position="509"/>
    </location>
</feature>
<accession>A0AAD2D4E5</accession>
<evidence type="ECO:0000256" key="1">
    <source>
        <dbReference type="SAM" id="MobiDB-lite"/>
    </source>
</evidence>
<evidence type="ECO:0000313" key="2">
    <source>
        <dbReference type="EMBL" id="CAI2379536.1"/>
    </source>
</evidence>
<gene>
    <name evidence="2" type="ORF">ECRASSUSDP1_LOCUS20946</name>
</gene>
<dbReference type="Proteomes" id="UP001295684">
    <property type="component" value="Unassembled WGS sequence"/>
</dbReference>
<name>A0AAD2D4E5_EUPCR</name>
<proteinExistence type="predicted"/>
<organism evidence="2 3">
    <name type="scientific">Euplotes crassus</name>
    <dbReference type="NCBI Taxonomy" id="5936"/>
    <lineage>
        <taxon>Eukaryota</taxon>
        <taxon>Sar</taxon>
        <taxon>Alveolata</taxon>
        <taxon>Ciliophora</taxon>
        <taxon>Intramacronucleata</taxon>
        <taxon>Spirotrichea</taxon>
        <taxon>Hypotrichia</taxon>
        <taxon>Euplotida</taxon>
        <taxon>Euplotidae</taxon>
        <taxon>Moneuplotes</taxon>
    </lineage>
</organism>
<dbReference type="AlphaFoldDB" id="A0AAD2D4E5"/>
<feature type="compositionally biased region" description="Basic and acidic residues" evidence="1">
    <location>
        <begin position="447"/>
        <end position="456"/>
    </location>
</feature>
<feature type="region of interest" description="Disordered" evidence="1">
    <location>
        <begin position="486"/>
        <end position="544"/>
    </location>
</feature>
<feature type="compositionally biased region" description="Polar residues" evidence="1">
    <location>
        <begin position="417"/>
        <end position="430"/>
    </location>
</feature>